<proteinExistence type="predicted"/>
<accession>A0A8S1RRK4</accession>
<protein>
    <submittedName>
        <fullName evidence="1">Uncharacterized protein</fullName>
    </submittedName>
</protein>
<evidence type="ECO:0000313" key="1">
    <source>
        <dbReference type="EMBL" id="CAD8130217.1"/>
    </source>
</evidence>
<dbReference type="Proteomes" id="UP000692954">
    <property type="component" value="Unassembled WGS sequence"/>
</dbReference>
<name>A0A8S1RRK4_9CILI</name>
<gene>
    <name evidence="1" type="ORF">PSON_ATCC_30995.1.T2700002</name>
</gene>
<keyword evidence="2" id="KW-1185">Reference proteome</keyword>
<dbReference type="AlphaFoldDB" id="A0A8S1RRK4"/>
<comment type="caution">
    <text evidence="1">The sequence shown here is derived from an EMBL/GenBank/DDBJ whole genome shotgun (WGS) entry which is preliminary data.</text>
</comment>
<sequence length="200" mass="24167">MKNQEKYSIHQKIFLDRQYNTNEKNKKIGQWSASYGQKIKKKCKRILRIEWKKIGKWTELYESFLIGNYKLAKIFKMDNKRKKLVMYYIIQQNQQSGEILLVRLYYENFKLIAGGCYNNQGNKNDLWIDLSRNFWEYIKSNKLEIYLIFQIFIIDSLKQNEHNLNQHSHKKLKVIDDISFEEFALDEIIPQSSADIDIKH</sequence>
<evidence type="ECO:0000313" key="2">
    <source>
        <dbReference type="Proteomes" id="UP000692954"/>
    </source>
</evidence>
<organism evidence="1 2">
    <name type="scientific">Paramecium sonneborni</name>
    <dbReference type="NCBI Taxonomy" id="65129"/>
    <lineage>
        <taxon>Eukaryota</taxon>
        <taxon>Sar</taxon>
        <taxon>Alveolata</taxon>
        <taxon>Ciliophora</taxon>
        <taxon>Intramacronucleata</taxon>
        <taxon>Oligohymenophorea</taxon>
        <taxon>Peniculida</taxon>
        <taxon>Parameciidae</taxon>
        <taxon>Paramecium</taxon>
    </lineage>
</organism>
<dbReference type="EMBL" id="CAJJDN010000270">
    <property type="protein sequence ID" value="CAD8130217.1"/>
    <property type="molecule type" value="Genomic_DNA"/>
</dbReference>
<reference evidence="1" key="1">
    <citation type="submission" date="2021-01" db="EMBL/GenBank/DDBJ databases">
        <authorList>
            <consortium name="Genoscope - CEA"/>
            <person name="William W."/>
        </authorList>
    </citation>
    <scope>NUCLEOTIDE SEQUENCE</scope>
</reference>